<feature type="compositionally biased region" description="Low complexity" evidence="1">
    <location>
        <begin position="54"/>
        <end position="74"/>
    </location>
</feature>
<dbReference type="Pfam" id="PF18579">
    <property type="entry name" value="Raf1_HTH"/>
    <property type="match status" value="1"/>
</dbReference>
<sequence length="275" mass="29761">MAQSWVRAGMQAVECGARVGWMQSVAKTSPKGQQLLVVRCSGQDGKKKGGLRLPGGPQMPAYGSSGGYSKSAPGLGQFKPPSMFGRPAPNETTQEEKARVEAILEQIRGGIGTWQERAAGVSELQRLGFGLEEIYTQAYVPAPTQTSMVVAAQVYQSMVEAGCPPDLLSWFDESKVEILYSLRTLSAKQRRSAAEYVRDNDLDVVGALELAKAIKDHERRPEGRQGFSPVPGDCLAFSLHRAAGETINPEERSTFIERGLGVAVTDSAKLRFSEL</sequence>
<accession>A0A8T0HDS6</accession>
<evidence type="ECO:0000256" key="1">
    <source>
        <dbReference type="SAM" id="MobiDB-lite"/>
    </source>
</evidence>
<evidence type="ECO:0000259" key="2">
    <source>
        <dbReference type="Pfam" id="PF18578"/>
    </source>
</evidence>
<evidence type="ECO:0000313" key="5">
    <source>
        <dbReference type="Proteomes" id="UP000822688"/>
    </source>
</evidence>
<dbReference type="InterPro" id="IPR037494">
    <property type="entry name" value="RAF1"/>
</dbReference>
<comment type="caution">
    <text evidence="4">The sequence shown here is derived from an EMBL/GenBank/DDBJ whole genome shotgun (WGS) entry which is preliminary data.</text>
</comment>
<feature type="region of interest" description="Disordered" evidence="1">
    <location>
        <begin position="44"/>
        <end position="97"/>
    </location>
</feature>
<gene>
    <name evidence="4" type="ORF">KC19_7G117500</name>
</gene>
<evidence type="ECO:0000313" key="4">
    <source>
        <dbReference type="EMBL" id="KAG0567192.1"/>
    </source>
</evidence>
<dbReference type="OrthoDB" id="2017169at2759"/>
<dbReference type="EMBL" id="CM026428">
    <property type="protein sequence ID" value="KAG0567192.1"/>
    <property type="molecule type" value="Genomic_DNA"/>
</dbReference>
<dbReference type="InterPro" id="IPR040781">
    <property type="entry name" value="Raf1_HTH"/>
</dbReference>
<protein>
    <submittedName>
        <fullName evidence="4">Uncharacterized protein</fullName>
    </submittedName>
</protein>
<feature type="domain" description="Rubisco accumulation factor 1 helix turn helix" evidence="3">
    <location>
        <begin position="100"/>
        <end position="159"/>
    </location>
</feature>
<proteinExistence type="predicted"/>
<feature type="domain" description="Rubisco accumulation factor 1 alpha-helical" evidence="2">
    <location>
        <begin position="171"/>
        <end position="272"/>
    </location>
</feature>
<name>A0A8T0HDS6_CERPU</name>
<dbReference type="PANTHER" id="PTHR35299">
    <property type="entry name" value="RUBISCO ACCUMULATION FACTOR 1"/>
    <property type="match status" value="1"/>
</dbReference>
<dbReference type="Pfam" id="PF18578">
    <property type="entry name" value="Raf1_N"/>
    <property type="match status" value="1"/>
</dbReference>
<organism evidence="4 5">
    <name type="scientific">Ceratodon purpureus</name>
    <name type="common">Fire moss</name>
    <name type="synonym">Dicranum purpureum</name>
    <dbReference type="NCBI Taxonomy" id="3225"/>
    <lineage>
        <taxon>Eukaryota</taxon>
        <taxon>Viridiplantae</taxon>
        <taxon>Streptophyta</taxon>
        <taxon>Embryophyta</taxon>
        <taxon>Bryophyta</taxon>
        <taxon>Bryophytina</taxon>
        <taxon>Bryopsida</taxon>
        <taxon>Dicranidae</taxon>
        <taxon>Pseudoditrichales</taxon>
        <taxon>Ditrichaceae</taxon>
        <taxon>Ceratodon</taxon>
    </lineage>
</organism>
<dbReference type="PANTHER" id="PTHR35299:SF6">
    <property type="entry name" value="RUBISCO ACCUMULATION FACTOR 1"/>
    <property type="match status" value="1"/>
</dbReference>
<reference evidence="4" key="1">
    <citation type="submission" date="2020-06" db="EMBL/GenBank/DDBJ databases">
        <title>WGS assembly of Ceratodon purpureus strain R40.</title>
        <authorList>
            <person name="Carey S.B."/>
            <person name="Jenkins J."/>
            <person name="Shu S."/>
            <person name="Lovell J.T."/>
            <person name="Sreedasyam A."/>
            <person name="Maumus F."/>
            <person name="Tiley G.P."/>
            <person name="Fernandez-Pozo N."/>
            <person name="Barry K."/>
            <person name="Chen C."/>
            <person name="Wang M."/>
            <person name="Lipzen A."/>
            <person name="Daum C."/>
            <person name="Saski C.A."/>
            <person name="Payton A.C."/>
            <person name="Mcbreen J.C."/>
            <person name="Conrad R.E."/>
            <person name="Kollar L.M."/>
            <person name="Olsson S."/>
            <person name="Huttunen S."/>
            <person name="Landis J.B."/>
            <person name="Wickett N.J."/>
            <person name="Johnson M.G."/>
            <person name="Rensing S.A."/>
            <person name="Grimwood J."/>
            <person name="Schmutz J."/>
            <person name="Mcdaniel S.F."/>
        </authorList>
    </citation>
    <scope>NUCLEOTIDE SEQUENCE</scope>
    <source>
        <strain evidence="4">R40</strain>
    </source>
</reference>
<dbReference type="AlphaFoldDB" id="A0A8T0HDS6"/>
<dbReference type="InterPro" id="IPR041358">
    <property type="entry name" value="Raf1_N"/>
</dbReference>
<dbReference type="Proteomes" id="UP000822688">
    <property type="component" value="Chromosome 7"/>
</dbReference>
<keyword evidence="5" id="KW-1185">Reference proteome</keyword>
<evidence type="ECO:0000259" key="3">
    <source>
        <dbReference type="Pfam" id="PF18579"/>
    </source>
</evidence>